<dbReference type="Pfam" id="PF02518">
    <property type="entry name" value="HATPase_c"/>
    <property type="match status" value="1"/>
</dbReference>
<keyword evidence="4" id="KW-1133">Transmembrane helix</keyword>
<keyword evidence="3" id="KW-0597">Phosphoprotein</keyword>
<dbReference type="SMART" id="SM00387">
    <property type="entry name" value="HATPase_c"/>
    <property type="match status" value="1"/>
</dbReference>
<dbReference type="InterPro" id="IPR003594">
    <property type="entry name" value="HATPase_dom"/>
</dbReference>
<dbReference type="SUPFAM" id="SSF47384">
    <property type="entry name" value="Homodimeric domain of signal transducing histidine kinase"/>
    <property type="match status" value="1"/>
</dbReference>
<sequence length="507" mass="55363">MSGGGLLWGVVATILNLHIQSAIPFGYVLITAINFAFLARTKNFALARNIQIFVSILLPFLFQWMLGGLVASGATMLWSMLCLSAAQSFDERTHSLRWLIFFVLLTFVSLYFEFQIPPPIDLFENEALLKLPLYLFTMNFLAVSLAIFALISIFMQLRQRMEVELVQRNDELAQSQNALVQSEKMAAIGDLVAGVAHELNTPLGAIRASNDNLDRSISIILSGLPELNETANESELSGLADMLRGIAAVNVELTTREERSLRNSLASELQEHGFNDSQEKATQLVEIGVSALGTEHLPVLRSERWPVVFSQLRAFSSLNRNCQTIKTAAARSSKIVFALKKYAHPGNDGHVSSASVGESLDTVLMLYQNLIKRGVRIERSFDGNTTILADHDALNQVWTNLVHNALQAMDCNGVLKIKATSSSDELFVSIEDTGCGIPPNAVARIFEPFYTTKQIGEGTGLGLSISADIVQRHGGVIEVDSAPGRTVFTVRLPVDAASNLPKGTADG</sequence>
<evidence type="ECO:0000256" key="3">
    <source>
        <dbReference type="ARBA" id="ARBA00022553"/>
    </source>
</evidence>
<gene>
    <name evidence="6" type="ORF">SAMN06265373_10360</name>
</gene>
<dbReference type="PRINTS" id="PR00344">
    <property type="entry name" value="BCTRLSENSOR"/>
</dbReference>
<keyword evidence="4" id="KW-0472">Membrane</keyword>
<feature type="transmembrane region" description="Helical" evidence="4">
    <location>
        <begin position="98"/>
        <end position="114"/>
    </location>
</feature>
<dbReference type="EMBL" id="FXTY01000003">
    <property type="protein sequence ID" value="SMP16507.1"/>
    <property type="molecule type" value="Genomic_DNA"/>
</dbReference>
<organism evidence="6 7">
    <name type="scientific">Shimia sagamensis</name>
    <dbReference type="NCBI Taxonomy" id="1566352"/>
    <lineage>
        <taxon>Bacteria</taxon>
        <taxon>Pseudomonadati</taxon>
        <taxon>Pseudomonadota</taxon>
        <taxon>Alphaproteobacteria</taxon>
        <taxon>Rhodobacterales</taxon>
        <taxon>Roseobacteraceae</taxon>
    </lineage>
</organism>
<feature type="transmembrane region" description="Helical" evidence="4">
    <location>
        <begin position="134"/>
        <end position="155"/>
    </location>
</feature>
<dbReference type="InterPro" id="IPR003661">
    <property type="entry name" value="HisK_dim/P_dom"/>
</dbReference>
<dbReference type="InterPro" id="IPR036890">
    <property type="entry name" value="HATPase_C_sf"/>
</dbReference>
<keyword evidence="6" id="KW-0808">Transferase</keyword>
<feature type="domain" description="Histidine kinase" evidence="5">
    <location>
        <begin position="194"/>
        <end position="496"/>
    </location>
</feature>
<feature type="transmembrane region" description="Helical" evidence="4">
    <location>
        <begin position="6"/>
        <end position="33"/>
    </location>
</feature>
<dbReference type="InterPro" id="IPR005467">
    <property type="entry name" value="His_kinase_dom"/>
</dbReference>
<dbReference type="Proteomes" id="UP001157961">
    <property type="component" value="Unassembled WGS sequence"/>
</dbReference>
<dbReference type="GO" id="GO:0016301">
    <property type="term" value="F:kinase activity"/>
    <property type="evidence" value="ECO:0007669"/>
    <property type="project" value="UniProtKB-KW"/>
</dbReference>
<proteinExistence type="predicted"/>
<evidence type="ECO:0000256" key="1">
    <source>
        <dbReference type="ARBA" id="ARBA00000085"/>
    </source>
</evidence>
<name>A0ABY1NRS7_9RHOB</name>
<evidence type="ECO:0000256" key="4">
    <source>
        <dbReference type="SAM" id="Phobius"/>
    </source>
</evidence>
<dbReference type="PANTHER" id="PTHR43065:SF48">
    <property type="entry name" value="HISTIDINE KINASE"/>
    <property type="match status" value="1"/>
</dbReference>
<protein>
    <recommendedName>
        <fullName evidence="2">histidine kinase</fullName>
        <ecNumber evidence="2">2.7.13.3</ecNumber>
    </recommendedName>
</protein>
<keyword evidence="6" id="KW-0418">Kinase</keyword>
<dbReference type="CDD" id="cd00082">
    <property type="entry name" value="HisKA"/>
    <property type="match status" value="1"/>
</dbReference>
<dbReference type="RefSeq" id="WP_283425530.1">
    <property type="nucleotide sequence ID" value="NZ_FXTY01000003.1"/>
</dbReference>
<comment type="catalytic activity">
    <reaction evidence="1">
        <text>ATP + protein L-histidine = ADP + protein N-phospho-L-histidine.</text>
        <dbReference type="EC" id="2.7.13.3"/>
    </reaction>
</comment>
<dbReference type="Gene3D" id="1.10.287.130">
    <property type="match status" value="1"/>
</dbReference>
<evidence type="ECO:0000259" key="5">
    <source>
        <dbReference type="PROSITE" id="PS50109"/>
    </source>
</evidence>
<dbReference type="SUPFAM" id="SSF55874">
    <property type="entry name" value="ATPase domain of HSP90 chaperone/DNA topoisomerase II/histidine kinase"/>
    <property type="match status" value="1"/>
</dbReference>
<dbReference type="InterPro" id="IPR004358">
    <property type="entry name" value="Sig_transdc_His_kin-like_C"/>
</dbReference>
<comment type="caution">
    <text evidence="6">The sequence shown here is derived from an EMBL/GenBank/DDBJ whole genome shotgun (WGS) entry which is preliminary data.</text>
</comment>
<dbReference type="PANTHER" id="PTHR43065">
    <property type="entry name" value="SENSOR HISTIDINE KINASE"/>
    <property type="match status" value="1"/>
</dbReference>
<evidence type="ECO:0000256" key="2">
    <source>
        <dbReference type="ARBA" id="ARBA00012438"/>
    </source>
</evidence>
<dbReference type="EC" id="2.7.13.3" evidence="2"/>
<keyword evidence="4" id="KW-0812">Transmembrane</keyword>
<accession>A0ABY1NRS7</accession>
<dbReference type="PROSITE" id="PS50109">
    <property type="entry name" value="HIS_KIN"/>
    <property type="match status" value="1"/>
</dbReference>
<dbReference type="Gene3D" id="3.30.565.10">
    <property type="entry name" value="Histidine kinase-like ATPase, C-terminal domain"/>
    <property type="match status" value="1"/>
</dbReference>
<reference evidence="6 7" key="1">
    <citation type="submission" date="2017-05" db="EMBL/GenBank/DDBJ databases">
        <authorList>
            <person name="Varghese N."/>
            <person name="Submissions S."/>
        </authorList>
    </citation>
    <scope>NUCLEOTIDE SEQUENCE [LARGE SCALE GENOMIC DNA]</scope>
    <source>
        <strain evidence="6 7">DSM 29734</strain>
    </source>
</reference>
<evidence type="ECO:0000313" key="7">
    <source>
        <dbReference type="Proteomes" id="UP001157961"/>
    </source>
</evidence>
<keyword evidence="7" id="KW-1185">Reference proteome</keyword>
<dbReference type="InterPro" id="IPR036097">
    <property type="entry name" value="HisK_dim/P_sf"/>
</dbReference>
<evidence type="ECO:0000313" key="6">
    <source>
        <dbReference type="EMBL" id="SMP16507.1"/>
    </source>
</evidence>